<evidence type="ECO:0000256" key="3">
    <source>
        <dbReference type="ARBA" id="ARBA00022801"/>
    </source>
</evidence>
<accession>A0AAQ3GT66</accession>
<reference evidence="6" key="1">
    <citation type="submission" date="2023-08" db="EMBL/GenBank/DDBJ databases">
        <title>Complete Genome Sequences of butyrate producing Anaerostipes hadrus strains BA1 and GIF7 isolated from the terminal ileum of a healthy lean male.</title>
        <authorList>
            <person name="Low A."/>
            <person name="Sheludchenko M."/>
            <person name="Cheng H.E."/>
            <person name="Koh X.Q."/>
            <person name="Lee J."/>
        </authorList>
    </citation>
    <scope>NUCLEOTIDE SEQUENCE</scope>
    <source>
        <strain evidence="6">BA1</strain>
    </source>
</reference>
<dbReference type="InterPro" id="IPR036866">
    <property type="entry name" value="RibonucZ/Hydroxyglut_hydro"/>
</dbReference>
<keyword evidence="4" id="KW-0862">Zinc</keyword>
<dbReference type="PANTHER" id="PTHR46233:SF3">
    <property type="entry name" value="HYDROXYACYLGLUTATHIONE HYDROLASE GLOC"/>
    <property type="match status" value="1"/>
</dbReference>
<keyword evidence="3" id="KW-0378">Hydrolase</keyword>
<gene>
    <name evidence="6" type="ORF">RBI15_09975</name>
</gene>
<evidence type="ECO:0000256" key="1">
    <source>
        <dbReference type="ARBA" id="ARBA00001947"/>
    </source>
</evidence>
<dbReference type="PANTHER" id="PTHR46233">
    <property type="entry name" value="HYDROXYACYLGLUTATHIONE HYDROLASE GLOC"/>
    <property type="match status" value="1"/>
</dbReference>
<dbReference type="InterPro" id="IPR051453">
    <property type="entry name" value="MBL_Glyoxalase_II"/>
</dbReference>
<dbReference type="SMART" id="SM00849">
    <property type="entry name" value="Lactamase_B"/>
    <property type="match status" value="1"/>
</dbReference>
<dbReference type="AlphaFoldDB" id="A0AAQ3GT66"/>
<proteinExistence type="predicted"/>
<dbReference type="InterPro" id="IPR001279">
    <property type="entry name" value="Metallo-B-lactamas"/>
</dbReference>
<evidence type="ECO:0000313" key="7">
    <source>
        <dbReference type="Proteomes" id="UP001243496"/>
    </source>
</evidence>
<dbReference type="Proteomes" id="UP001243496">
    <property type="component" value="Chromosome"/>
</dbReference>
<evidence type="ECO:0000259" key="5">
    <source>
        <dbReference type="SMART" id="SM00849"/>
    </source>
</evidence>
<dbReference type="Gene3D" id="3.60.15.10">
    <property type="entry name" value="Ribonuclease Z/Hydroxyacylglutathione hydrolase-like"/>
    <property type="match status" value="1"/>
</dbReference>
<dbReference type="CDD" id="cd06262">
    <property type="entry name" value="metallo-hydrolase-like_MBL-fold"/>
    <property type="match status" value="1"/>
</dbReference>
<organism evidence="6 7">
    <name type="scientific">Anaerostipes hadrus</name>
    <dbReference type="NCBI Taxonomy" id="649756"/>
    <lineage>
        <taxon>Bacteria</taxon>
        <taxon>Bacillati</taxon>
        <taxon>Bacillota</taxon>
        <taxon>Clostridia</taxon>
        <taxon>Lachnospirales</taxon>
        <taxon>Lachnospiraceae</taxon>
        <taxon>Anaerostipes</taxon>
    </lineage>
</organism>
<evidence type="ECO:0000256" key="2">
    <source>
        <dbReference type="ARBA" id="ARBA00022723"/>
    </source>
</evidence>
<dbReference type="Pfam" id="PF00753">
    <property type="entry name" value="Lactamase_B"/>
    <property type="match status" value="1"/>
</dbReference>
<evidence type="ECO:0000313" key="6">
    <source>
        <dbReference type="EMBL" id="WMD15703.1"/>
    </source>
</evidence>
<evidence type="ECO:0000256" key="4">
    <source>
        <dbReference type="ARBA" id="ARBA00022833"/>
    </source>
</evidence>
<dbReference type="GO" id="GO:0016787">
    <property type="term" value="F:hydrolase activity"/>
    <property type="evidence" value="ECO:0007669"/>
    <property type="project" value="UniProtKB-KW"/>
</dbReference>
<protein>
    <submittedName>
        <fullName evidence="6">MBL fold metallo-hydrolase</fullName>
    </submittedName>
</protein>
<dbReference type="RefSeq" id="WP_306856307.1">
    <property type="nucleotide sequence ID" value="NZ_CP132968.1"/>
</dbReference>
<dbReference type="EMBL" id="CP132968">
    <property type="protein sequence ID" value="WMD15703.1"/>
    <property type="molecule type" value="Genomic_DNA"/>
</dbReference>
<comment type="cofactor">
    <cofactor evidence="1">
        <name>Zn(2+)</name>
        <dbReference type="ChEBI" id="CHEBI:29105"/>
    </cofactor>
</comment>
<dbReference type="GO" id="GO:0046872">
    <property type="term" value="F:metal ion binding"/>
    <property type="evidence" value="ECO:0007669"/>
    <property type="project" value="UniProtKB-KW"/>
</dbReference>
<dbReference type="SUPFAM" id="SSF56281">
    <property type="entry name" value="Metallo-hydrolase/oxidoreductase"/>
    <property type="match status" value="1"/>
</dbReference>
<name>A0AAQ3GT66_ANAHA</name>
<dbReference type="GeneID" id="92741719"/>
<feature type="domain" description="Metallo-beta-lactamase" evidence="5">
    <location>
        <begin position="13"/>
        <end position="203"/>
    </location>
</feature>
<keyword evidence="2" id="KW-0479">Metal-binding</keyword>
<sequence>MASFLVSIDPLTDSNCYLMEEEGHVLIIDPNRKEKITEIIKEHQWIIDYVILTHEHCDHMQGLNDLRENYKFPVIAQEKCSKNLGNRVKNMSAIMETYLYFKNGEKEIISYAPFVCEPAEITFDNNYEFIWKEHKFQLKSVPGHTAGSISVFMDEIYLFSGDYLLPSGEDSTIFPGGSKEDYETYAKPWIQSLKEGLHIYPGHGEDYILTK</sequence>